<feature type="domain" description="Orn/DAP/Arg decarboxylase 2 N-terminal" evidence="10">
    <location>
        <begin position="56"/>
        <end position="103"/>
    </location>
</feature>
<dbReference type="Proteomes" id="UP000076858">
    <property type="component" value="Unassembled WGS sequence"/>
</dbReference>
<keyword evidence="5" id="KW-0456">Lyase</keyword>
<keyword evidence="12" id="KW-1185">Reference proteome</keyword>
<comment type="cofactor">
    <cofactor evidence="1">
        <name>pyridoxal 5'-phosphate</name>
        <dbReference type="ChEBI" id="CHEBI:597326"/>
    </cofactor>
</comment>
<dbReference type="Gene3D" id="3.20.20.10">
    <property type="entry name" value="Alanine racemase"/>
    <property type="match status" value="1"/>
</dbReference>
<comment type="caution">
    <text evidence="11">The sequence shown here is derived from an EMBL/GenBank/DDBJ whole genome shotgun (WGS) entry which is preliminary data.</text>
</comment>
<reference evidence="11 12" key="1">
    <citation type="submission" date="2016-03" db="EMBL/GenBank/DDBJ databases">
        <title>EvidentialGene: Evidence-directed Construction of Genes on Genomes.</title>
        <authorList>
            <person name="Gilbert D.G."/>
            <person name="Choi J.-H."/>
            <person name="Mockaitis K."/>
            <person name="Colbourne J."/>
            <person name="Pfrender M."/>
        </authorList>
    </citation>
    <scope>NUCLEOTIDE SEQUENCE [LARGE SCALE GENOMIC DNA]</scope>
    <source>
        <strain evidence="11 12">Xinb3</strain>
        <tissue evidence="11">Complete organism</tissue>
    </source>
</reference>
<organism evidence="11 12">
    <name type="scientific">Daphnia magna</name>
    <dbReference type="NCBI Taxonomy" id="35525"/>
    <lineage>
        <taxon>Eukaryota</taxon>
        <taxon>Metazoa</taxon>
        <taxon>Ecdysozoa</taxon>
        <taxon>Arthropoda</taxon>
        <taxon>Crustacea</taxon>
        <taxon>Branchiopoda</taxon>
        <taxon>Diplostraca</taxon>
        <taxon>Cladocera</taxon>
        <taxon>Anomopoda</taxon>
        <taxon>Daphniidae</taxon>
        <taxon>Daphnia</taxon>
    </lineage>
</organism>
<dbReference type="PANTHER" id="PTHR11482">
    <property type="entry name" value="ARGININE/DIAMINOPIMELATE/ORNITHINE DECARBOXYLASE"/>
    <property type="match status" value="1"/>
</dbReference>
<dbReference type="InterPro" id="IPR022644">
    <property type="entry name" value="De-COase2_N"/>
</dbReference>
<evidence type="ECO:0000256" key="9">
    <source>
        <dbReference type="ARBA" id="ARBA00049127"/>
    </source>
</evidence>
<dbReference type="GO" id="GO:0005737">
    <property type="term" value="C:cytoplasm"/>
    <property type="evidence" value="ECO:0007669"/>
    <property type="project" value="TreeGrafter"/>
</dbReference>
<dbReference type="SUPFAM" id="SSF51419">
    <property type="entry name" value="PLP-binding barrel"/>
    <property type="match status" value="1"/>
</dbReference>
<dbReference type="PRINTS" id="PR01182">
    <property type="entry name" value="ORNDCRBXLASE"/>
</dbReference>
<evidence type="ECO:0000256" key="1">
    <source>
        <dbReference type="ARBA" id="ARBA00001933"/>
    </source>
</evidence>
<dbReference type="Pfam" id="PF02784">
    <property type="entry name" value="Orn_Arg_deC_N"/>
    <property type="match status" value="1"/>
</dbReference>
<dbReference type="InterPro" id="IPR000183">
    <property type="entry name" value="Orn/DAP/Arg_de-COase"/>
</dbReference>
<dbReference type="Gene3D" id="2.40.37.10">
    <property type="entry name" value="Lyase, Ornithine Decarboxylase, Chain A, domain 1"/>
    <property type="match status" value="1"/>
</dbReference>
<evidence type="ECO:0000256" key="6">
    <source>
        <dbReference type="ARBA" id="ARBA00034115"/>
    </source>
</evidence>
<evidence type="ECO:0000256" key="4">
    <source>
        <dbReference type="ARBA" id="ARBA00023115"/>
    </source>
</evidence>
<dbReference type="PANTHER" id="PTHR11482:SF6">
    <property type="entry name" value="ORNITHINE DECARBOXYLASE 1-RELATED"/>
    <property type="match status" value="1"/>
</dbReference>
<accession>A0A164YIM3</accession>
<comment type="catalytic activity">
    <reaction evidence="9">
        <text>L-ornithine + H(+) = putrescine + CO2</text>
        <dbReference type="Rhea" id="RHEA:22964"/>
        <dbReference type="ChEBI" id="CHEBI:15378"/>
        <dbReference type="ChEBI" id="CHEBI:16526"/>
        <dbReference type="ChEBI" id="CHEBI:46911"/>
        <dbReference type="ChEBI" id="CHEBI:326268"/>
        <dbReference type="EC" id="4.1.1.17"/>
    </reaction>
</comment>
<protein>
    <recommendedName>
        <fullName evidence="7">ornithine decarboxylase</fullName>
        <ecNumber evidence="7">4.1.1.17</ecNumber>
    </recommendedName>
</protein>
<evidence type="ECO:0000313" key="11">
    <source>
        <dbReference type="EMBL" id="KZS15291.1"/>
    </source>
</evidence>
<evidence type="ECO:0000259" key="10">
    <source>
        <dbReference type="Pfam" id="PF02784"/>
    </source>
</evidence>
<evidence type="ECO:0000313" key="12">
    <source>
        <dbReference type="Proteomes" id="UP000076858"/>
    </source>
</evidence>
<evidence type="ECO:0000256" key="7">
    <source>
        <dbReference type="ARBA" id="ARBA00034138"/>
    </source>
</evidence>
<dbReference type="PRINTS" id="PR01179">
    <property type="entry name" value="ODADCRBXLASE"/>
</dbReference>
<dbReference type="PROSITE" id="PS00878">
    <property type="entry name" value="ODR_DC_2_1"/>
    <property type="match status" value="1"/>
</dbReference>
<dbReference type="STRING" id="35525.A0A164YIM3"/>
<dbReference type="InterPro" id="IPR009006">
    <property type="entry name" value="Ala_racemase/Decarboxylase_C"/>
</dbReference>
<dbReference type="OrthoDB" id="5034579at2759"/>
<evidence type="ECO:0000256" key="2">
    <source>
        <dbReference type="ARBA" id="ARBA00008872"/>
    </source>
</evidence>
<comment type="pathway">
    <text evidence="6">Amine and polyamine biosynthesis; putrescine biosynthesis via L-ornithine pathway; putrescine from L-ornithine: step 1/1.</text>
</comment>
<dbReference type="AlphaFoldDB" id="A0A164YIM3"/>
<dbReference type="InterPro" id="IPR022653">
    <property type="entry name" value="De-COase2_pyr-phos_BS"/>
</dbReference>
<sequence>MKPEMLSMVDASADCQLADGAPKIHVLEPGKENWDVIRDVAHSGVQEEAFYVLDVGDIIRKHKEWKLKMPRVAPFYAVKCNDNRTVLETLSSLGASFDCASKAT</sequence>
<dbReference type="EC" id="4.1.1.17" evidence="7"/>
<dbReference type="GO" id="GO:0004586">
    <property type="term" value="F:ornithine decarboxylase activity"/>
    <property type="evidence" value="ECO:0007669"/>
    <property type="project" value="UniProtKB-EC"/>
</dbReference>
<comment type="similarity">
    <text evidence="2">Belongs to the Orn/Lys/Arg decarboxylase class-II family.</text>
</comment>
<dbReference type="EMBL" id="LRGB01000909">
    <property type="protein sequence ID" value="KZS15291.1"/>
    <property type="molecule type" value="Genomic_DNA"/>
</dbReference>
<evidence type="ECO:0000256" key="5">
    <source>
        <dbReference type="ARBA" id="ARBA00023239"/>
    </source>
</evidence>
<dbReference type="GO" id="GO:0033387">
    <property type="term" value="P:putrescine biosynthetic process from arginine, via ornithine"/>
    <property type="evidence" value="ECO:0007669"/>
    <property type="project" value="TreeGrafter"/>
</dbReference>
<proteinExistence type="inferred from homology"/>
<keyword evidence="3" id="KW-0663">Pyridoxal phosphate</keyword>
<comment type="subunit">
    <text evidence="8">Homodimer. Only the dimer is catalytically active, as the active sites are constructed of residues from both monomers.</text>
</comment>
<dbReference type="InterPro" id="IPR002433">
    <property type="entry name" value="Orn_de-COase"/>
</dbReference>
<evidence type="ECO:0000256" key="8">
    <source>
        <dbReference type="ARBA" id="ARBA00046672"/>
    </source>
</evidence>
<gene>
    <name evidence="11" type="ORF">APZ42_019179</name>
</gene>
<keyword evidence="4" id="KW-0620">Polyamine biosynthesis</keyword>
<name>A0A164YIM3_9CRUS</name>
<dbReference type="InterPro" id="IPR029066">
    <property type="entry name" value="PLP-binding_barrel"/>
</dbReference>
<evidence type="ECO:0000256" key="3">
    <source>
        <dbReference type="ARBA" id="ARBA00022898"/>
    </source>
</evidence>